<gene>
    <name evidence="3" type="ORF">PVAP13_9KG646801</name>
</gene>
<evidence type="ECO:0000313" key="3">
    <source>
        <dbReference type="EMBL" id="KAG2554189.1"/>
    </source>
</evidence>
<accession>A0A8T0P0I8</accession>
<reference evidence="3" key="1">
    <citation type="submission" date="2020-05" db="EMBL/GenBank/DDBJ databases">
        <title>WGS assembly of Panicum virgatum.</title>
        <authorList>
            <person name="Lovell J.T."/>
            <person name="Jenkins J."/>
            <person name="Shu S."/>
            <person name="Juenger T.E."/>
            <person name="Schmutz J."/>
        </authorList>
    </citation>
    <scope>NUCLEOTIDE SEQUENCE</scope>
    <source>
        <strain evidence="3">AP13</strain>
    </source>
</reference>
<keyword evidence="4" id="KW-1185">Reference proteome</keyword>
<evidence type="ECO:0000256" key="1">
    <source>
        <dbReference type="SAM" id="MobiDB-lite"/>
    </source>
</evidence>
<dbReference type="EMBL" id="CM029053">
    <property type="protein sequence ID" value="KAG2554189.1"/>
    <property type="molecule type" value="Genomic_DNA"/>
</dbReference>
<dbReference type="Proteomes" id="UP000823388">
    <property type="component" value="Chromosome 9K"/>
</dbReference>
<sequence length="92" mass="10091">MASAVLFLWKAVAQAGASLSVTRTRRLTSFFHDRIDHSLSRHGHGHAHASLSQVAKFSTPGTRRTAQGTAASDFTEEHVAVLDTARHLWSLR</sequence>
<feature type="chain" id="PRO_5035939392" description="Secreted protein" evidence="2">
    <location>
        <begin position="16"/>
        <end position="92"/>
    </location>
</feature>
<evidence type="ECO:0008006" key="5">
    <source>
        <dbReference type="Google" id="ProtNLM"/>
    </source>
</evidence>
<evidence type="ECO:0000313" key="4">
    <source>
        <dbReference type="Proteomes" id="UP000823388"/>
    </source>
</evidence>
<comment type="caution">
    <text evidence="3">The sequence shown here is derived from an EMBL/GenBank/DDBJ whole genome shotgun (WGS) entry which is preliminary data.</text>
</comment>
<dbReference type="AlphaFoldDB" id="A0A8T0P0I8"/>
<keyword evidence="2" id="KW-0732">Signal</keyword>
<name>A0A8T0P0I8_PANVG</name>
<protein>
    <recommendedName>
        <fullName evidence="5">Secreted protein</fullName>
    </recommendedName>
</protein>
<evidence type="ECO:0000256" key="2">
    <source>
        <dbReference type="SAM" id="SignalP"/>
    </source>
</evidence>
<feature type="region of interest" description="Disordered" evidence="1">
    <location>
        <begin position="50"/>
        <end position="71"/>
    </location>
</feature>
<proteinExistence type="predicted"/>
<feature type="signal peptide" evidence="2">
    <location>
        <begin position="1"/>
        <end position="15"/>
    </location>
</feature>
<organism evidence="3 4">
    <name type="scientific">Panicum virgatum</name>
    <name type="common">Blackwell switchgrass</name>
    <dbReference type="NCBI Taxonomy" id="38727"/>
    <lineage>
        <taxon>Eukaryota</taxon>
        <taxon>Viridiplantae</taxon>
        <taxon>Streptophyta</taxon>
        <taxon>Embryophyta</taxon>
        <taxon>Tracheophyta</taxon>
        <taxon>Spermatophyta</taxon>
        <taxon>Magnoliopsida</taxon>
        <taxon>Liliopsida</taxon>
        <taxon>Poales</taxon>
        <taxon>Poaceae</taxon>
        <taxon>PACMAD clade</taxon>
        <taxon>Panicoideae</taxon>
        <taxon>Panicodae</taxon>
        <taxon>Paniceae</taxon>
        <taxon>Panicinae</taxon>
        <taxon>Panicum</taxon>
        <taxon>Panicum sect. Hiantes</taxon>
    </lineage>
</organism>